<dbReference type="AlphaFoldDB" id="X1F8Q2"/>
<gene>
    <name evidence="1" type="ORF">S03H2_23033</name>
</gene>
<protein>
    <submittedName>
        <fullName evidence="1">Uncharacterized protein</fullName>
    </submittedName>
</protein>
<reference evidence="1" key="1">
    <citation type="journal article" date="2014" name="Front. Microbiol.">
        <title>High frequency of phylogenetically diverse reductive dehalogenase-homologous genes in deep subseafloor sedimentary metagenomes.</title>
        <authorList>
            <person name="Kawai M."/>
            <person name="Futagami T."/>
            <person name="Toyoda A."/>
            <person name="Takaki Y."/>
            <person name="Nishi S."/>
            <person name="Hori S."/>
            <person name="Arai W."/>
            <person name="Tsubouchi T."/>
            <person name="Morono Y."/>
            <person name="Uchiyama I."/>
            <person name="Ito T."/>
            <person name="Fujiyama A."/>
            <person name="Inagaki F."/>
            <person name="Takami H."/>
        </authorList>
    </citation>
    <scope>NUCLEOTIDE SEQUENCE</scope>
    <source>
        <strain evidence="1">Expedition CK06-06</strain>
    </source>
</reference>
<feature type="non-terminal residue" evidence="1">
    <location>
        <position position="1"/>
    </location>
</feature>
<evidence type="ECO:0000313" key="1">
    <source>
        <dbReference type="EMBL" id="GAH41976.1"/>
    </source>
</evidence>
<sequence length="139" mass="16292">GIFDADGKKEEYTAKKISEMEKRGKKTDEDRLYITEVKVRRFGESRVKGDVTIKLKVVFEDGAEEIRFWRGQERWKKFTFEQPSKVKYAQIDPDNIWLIDSNLANNSLRRKSSKKGILKLTTQLLGFIQNYLHFLGTLT</sequence>
<proteinExistence type="predicted"/>
<organism evidence="1">
    <name type="scientific">marine sediment metagenome</name>
    <dbReference type="NCBI Taxonomy" id="412755"/>
    <lineage>
        <taxon>unclassified sequences</taxon>
        <taxon>metagenomes</taxon>
        <taxon>ecological metagenomes</taxon>
    </lineage>
</organism>
<comment type="caution">
    <text evidence="1">The sequence shown here is derived from an EMBL/GenBank/DDBJ whole genome shotgun (WGS) entry which is preliminary data.</text>
</comment>
<name>X1F8Q2_9ZZZZ</name>
<dbReference type="EMBL" id="BARU01012503">
    <property type="protein sequence ID" value="GAH41976.1"/>
    <property type="molecule type" value="Genomic_DNA"/>
</dbReference>
<accession>X1F8Q2</accession>